<dbReference type="Proteomes" id="UP000235786">
    <property type="component" value="Unassembled WGS sequence"/>
</dbReference>
<evidence type="ECO:0008006" key="3">
    <source>
        <dbReference type="Google" id="ProtNLM"/>
    </source>
</evidence>
<dbReference type="PANTHER" id="PTHR37540:SF5">
    <property type="entry name" value="TRANSCRIPTION FACTOR DOMAIN-CONTAINING PROTEIN"/>
    <property type="match status" value="1"/>
</dbReference>
<keyword evidence="2" id="KW-1185">Reference proteome</keyword>
<gene>
    <name evidence="1" type="ORF">L207DRAFT_572511</name>
</gene>
<accession>A0A2J6QZL1</accession>
<organism evidence="1 2">
    <name type="scientific">Hyaloscypha variabilis (strain UAMH 11265 / GT02V1 / F)</name>
    <name type="common">Meliniomyces variabilis</name>
    <dbReference type="NCBI Taxonomy" id="1149755"/>
    <lineage>
        <taxon>Eukaryota</taxon>
        <taxon>Fungi</taxon>
        <taxon>Dikarya</taxon>
        <taxon>Ascomycota</taxon>
        <taxon>Pezizomycotina</taxon>
        <taxon>Leotiomycetes</taxon>
        <taxon>Helotiales</taxon>
        <taxon>Hyaloscyphaceae</taxon>
        <taxon>Hyaloscypha</taxon>
        <taxon>Hyaloscypha variabilis</taxon>
    </lineage>
</organism>
<dbReference type="EMBL" id="KZ613961">
    <property type="protein sequence ID" value="PMD31718.1"/>
    <property type="molecule type" value="Genomic_DNA"/>
</dbReference>
<protein>
    <recommendedName>
        <fullName evidence="3">Transcription factor domain-containing protein</fullName>
    </recommendedName>
</protein>
<dbReference type="PANTHER" id="PTHR37540">
    <property type="entry name" value="TRANSCRIPTION FACTOR (ACR-2), PUTATIVE-RELATED-RELATED"/>
    <property type="match status" value="1"/>
</dbReference>
<evidence type="ECO:0000313" key="2">
    <source>
        <dbReference type="Proteomes" id="UP000235786"/>
    </source>
</evidence>
<sequence>MSTRTKTTPDLAHGFQFISNQSPGETRSKVNRHLVRSHALKATLNAKRRREKARQENFRNIAPQHDGSLTCWRQAPDRSGGMPAAIAVGRLDPFDSLAADSLRLQTFLACRAVRQAGEPVFTVTQDPCSPSLVQDLRIGLDDPALLNALMLTLAFAANGGDANAECLGYKGKAISHINQKIKFPEMNATDSTILAILLLVGIEARFLARAILGLASHVQIHMNGVHKLLQLPESHRSHVGTATRRAIFWQDLNSSVITGSKRLFSHITFPELAWSRKHFSDSLFTLPPGFTTKHHLLDSTLIEILEDLNSLRSISDSTSPCYRTPETILHLDNQQGWIESRLEEYRRTHSERNAVLDCLLIVAYLCAYLLYTDIWRNNFIPELCASHLLQKLQKTSDEQWTGNEDLLLWILCMGGAYASPSVRPRYVELVTCTYHTQLQPLTKTEEWVDVESCLGMFVWSSKTFGPPAGIFWAQVQGAFRKG</sequence>
<name>A0A2J6QZL1_HYAVF</name>
<dbReference type="OrthoDB" id="2130169at2759"/>
<evidence type="ECO:0000313" key="1">
    <source>
        <dbReference type="EMBL" id="PMD31718.1"/>
    </source>
</evidence>
<reference evidence="1 2" key="1">
    <citation type="submission" date="2016-04" db="EMBL/GenBank/DDBJ databases">
        <title>A degradative enzymes factory behind the ericoid mycorrhizal symbiosis.</title>
        <authorList>
            <consortium name="DOE Joint Genome Institute"/>
            <person name="Martino E."/>
            <person name="Morin E."/>
            <person name="Grelet G."/>
            <person name="Kuo A."/>
            <person name="Kohler A."/>
            <person name="Daghino S."/>
            <person name="Barry K."/>
            <person name="Choi C."/>
            <person name="Cichocki N."/>
            <person name="Clum A."/>
            <person name="Copeland A."/>
            <person name="Hainaut M."/>
            <person name="Haridas S."/>
            <person name="Labutti K."/>
            <person name="Lindquist E."/>
            <person name="Lipzen A."/>
            <person name="Khouja H.-R."/>
            <person name="Murat C."/>
            <person name="Ohm R."/>
            <person name="Olson A."/>
            <person name="Spatafora J."/>
            <person name="Veneault-Fourrey C."/>
            <person name="Henrissat B."/>
            <person name="Grigoriev I."/>
            <person name="Martin F."/>
            <person name="Perotto S."/>
        </authorList>
    </citation>
    <scope>NUCLEOTIDE SEQUENCE [LARGE SCALE GENOMIC DNA]</scope>
    <source>
        <strain evidence="1 2">F</strain>
    </source>
</reference>
<dbReference type="AlphaFoldDB" id="A0A2J6QZL1"/>
<proteinExistence type="predicted"/>